<dbReference type="Gene3D" id="3.90.740.10">
    <property type="entry name" value="Valyl/Leucyl/Isoleucyl-tRNA synthetase, editing domain"/>
    <property type="match status" value="1"/>
</dbReference>
<reference evidence="8" key="1">
    <citation type="journal article" date="2014" name="Front. Microbiol.">
        <title>High frequency of phylogenetically diverse reductive dehalogenase-homologous genes in deep subseafloor sedimentary metagenomes.</title>
        <authorList>
            <person name="Kawai M."/>
            <person name="Futagami T."/>
            <person name="Toyoda A."/>
            <person name="Takaki Y."/>
            <person name="Nishi S."/>
            <person name="Hori S."/>
            <person name="Arai W."/>
            <person name="Tsubouchi T."/>
            <person name="Morono Y."/>
            <person name="Uchiyama I."/>
            <person name="Ito T."/>
            <person name="Fujiyama A."/>
            <person name="Inagaki F."/>
            <person name="Takami H."/>
        </authorList>
    </citation>
    <scope>NUCLEOTIDE SEQUENCE</scope>
    <source>
        <strain evidence="8">Expedition CK06-06</strain>
    </source>
</reference>
<dbReference type="PANTHER" id="PTHR11946">
    <property type="entry name" value="VALYL-TRNA SYNTHETASES"/>
    <property type="match status" value="1"/>
</dbReference>
<evidence type="ECO:0000256" key="6">
    <source>
        <dbReference type="ARBA" id="ARBA00023146"/>
    </source>
</evidence>
<organism evidence="8">
    <name type="scientific">marine sediment metagenome</name>
    <dbReference type="NCBI Taxonomy" id="412755"/>
    <lineage>
        <taxon>unclassified sequences</taxon>
        <taxon>metagenomes</taxon>
        <taxon>ecological metagenomes</taxon>
    </lineage>
</organism>
<dbReference type="GO" id="GO:0002161">
    <property type="term" value="F:aminoacyl-tRNA deacylase activity"/>
    <property type="evidence" value="ECO:0007669"/>
    <property type="project" value="InterPro"/>
</dbReference>
<comment type="caution">
    <text evidence="8">The sequence shown here is derived from an EMBL/GenBank/DDBJ whole genome shotgun (WGS) entry which is preliminary data.</text>
</comment>
<keyword evidence="6" id="KW-0030">Aminoacyl-tRNA synthetase</keyword>
<evidence type="ECO:0000256" key="2">
    <source>
        <dbReference type="ARBA" id="ARBA00022598"/>
    </source>
</evidence>
<dbReference type="GO" id="GO:0005524">
    <property type="term" value="F:ATP binding"/>
    <property type="evidence" value="ECO:0007669"/>
    <property type="project" value="UniProtKB-KW"/>
</dbReference>
<keyword evidence="4" id="KW-0067">ATP-binding</keyword>
<protein>
    <recommendedName>
        <fullName evidence="1">valine--tRNA ligase</fullName>
        <ecNumber evidence="1">6.1.1.9</ecNumber>
    </recommendedName>
    <alternativeName>
        <fullName evidence="7">Valyl-tRNA synthetase</fullName>
    </alternativeName>
</protein>
<dbReference type="EC" id="6.1.1.9" evidence="1"/>
<evidence type="ECO:0000256" key="5">
    <source>
        <dbReference type="ARBA" id="ARBA00022917"/>
    </source>
</evidence>
<evidence type="ECO:0000313" key="8">
    <source>
        <dbReference type="EMBL" id="GAI27340.1"/>
    </source>
</evidence>
<dbReference type="PANTHER" id="PTHR11946:SF93">
    <property type="entry name" value="VALINE--TRNA LIGASE, CHLOROPLASTIC_MITOCHONDRIAL 2"/>
    <property type="match status" value="1"/>
</dbReference>
<evidence type="ECO:0000256" key="4">
    <source>
        <dbReference type="ARBA" id="ARBA00022840"/>
    </source>
</evidence>
<proteinExistence type="predicted"/>
<dbReference type="SUPFAM" id="SSF50677">
    <property type="entry name" value="ValRS/IleRS/LeuRS editing domain"/>
    <property type="match status" value="1"/>
</dbReference>
<keyword evidence="2" id="KW-0436">Ligase</keyword>
<dbReference type="InterPro" id="IPR009008">
    <property type="entry name" value="Val/Leu/Ile-tRNA-synth_edit"/>
</dbReference>
<dbReference type="InterPro" id="IPR002303">
    <property type="entry name" value="Valyl-tRNA_ligase"/>
</dbReference>
<keyword evidence="5" id="KW-0648">Protein biosynthesis</keyword>
<accession>X1NKK3</accession>
<gene>
    <name evidence="8" type="ORF">S06H3_28244</name>
</gene>
<dbReference type="AlphaFoldDB" id="X1NKK3"/>
<dbReference type="GO" id="GO:0004832">
    <property type="term" value="F:valine-tRNA ligase activity"/>
    <property type="evidence" value="ECO:0007669"/>
    <property type="project" value="UniProtKB-EC"/>
</dbReference>
<evidence type="ECO:0000256" key="7">
    <source>
        <dbReference type="ARBA" id="ARBA00029936"/>
    </source>
</evidence>
<dbReference type="GO" id="GO:0006438">
    <property type="term" value="P:valyl-tRNA aminoacylation"/>
    <property type="evidence" value="ECO:0007669"/>
    <property type="project" value="InterPro"/>
</dbReference>
<feature type="non-terminal residue" evidence="8">
    <location>
        <position position="196"/>
    </location>
</feature>
<dbReference type="GO" id="GO:0005829">
    <property type="term" value="C:cytosol"/>
    <property type="evidence" value="ECO:0007669"/>
    <property type="project" value="TreeGrafter"/>
</dbReference>
<sequence>MSLFPEATQTVLADDEVEHELVQGHFWYLKYPLVEPIDIEGEQIEYVTVATTRPETMLGDTAVAMNPADKRAEYLLGKKVRLPIVGRIIPIISDEHVVLSDADSDDEKARFSTGFLKVTPAHDPDDWEIGQRHGLEVINVMAPDGSISDKYGWEDADEPEAQSLLGMDRFEAREAIVEWFRQENLLEDVREYVHEV</sequence>
<name>X1NKK3_9ZZZZ</name>
<dbReference type="EMBL" id="BARV01016463">
    <property type="protein sequence ID" value="GAI27340.1"/>
    <property type="molecule type" value="Genomic_DNA"/>
</dbReference>
<keyword evidence="3" id="KW-0547">Nucleotide-binding</keyword>
<evidence type="ECO:0000256" key="1">
    <source>
        <dbReference type="ARBA" id="ARBA00013169"/>
    </source>
</evidence>
<evidence type="ECO:0000256" key="3">
    <source>
        <dbReference type="ARBA" id="ARBA00022741"/>
    </source>
</evidence>